<protein>
    <recommendedName>
        <fullName evidence="3">Glycolipid transfer protein domain-containing protein</fullName>
    </recommendedName>
</protein>
<keyword evidence="1" id="KW-0813">Transport</keyword>
<dbReference type="GO" id="GO:0005829">
    <property type="term" value="C:cytosol"/>
    <property type="evidence" value="ECO:0007669"/>
    <property type="project" value="TreeGrafter"/>
</dbReference>
<dbReference type="Proteomes" id="UP001157974">
    <property type="component" value="Unassembled WGS sequence"/>
</dbReference>
<dbReference type="PANTHER" id="PTHR10219:SF25">
    <property type="entry name" value="PLECKSTRIN HOMOLOGY DOMAIN-CONTAINING FAMILY A MEMBER 8"/>
    <property type="match status" value="1"/>
</dbReference>
<dbReference type="PANTHER" id="PTHR10219">
    <property type="entry name" value="GLYCOLIPID TRANSFER PROTEIN-RELATED"/>
    <property type="match status" value="1"/>
</dbReference>
<evidence type="ECO:0000313" key="4">
    <source>
        <dbReference type="EMBL" id="KAJ8905112.1"/>
    </source>
</evidence>
<dbReference type="GO" id="GO:1902387">
    <property type="term" value="F:ceramide 1-phosphate binding"/>
    <property type="evidence" value="ECO:0007669"/>
    <property type="project" value="TreeGrafter"/>
</dbReference>
<dbReference type="InterPro" id="IPR014830">
    <property type="entry name" value="Glycolipid_transfer_prot_dom"/>
</dbReference>
<gene>
    <name evidence="4" type="ORF">NDN08_001622</name>
</gene>
<dbReference type="GO" id="GO:0016020">
    <property type="term" value="C:membrane"/>
    <property type="evidence" value="ECO:0007669"/>
    <property type="project" value="TreeGrafter"/>
</dbReference>
<dbReference type="EMBL" id="JAMWBK010000005">
    <property type="protein sequence ID" value="KAJ8905112.1"/>
    <property type="molecule type" value="Genomic_DNA"/>
</dbReference>
<feature type="region of interest" description="Disordered" evidence="2">
    <location>
        <begin position="1"/>
        <end position="21"/>
    </location>
</feature>
<dbReference type="InterPro" id="IPR036497">
    <property type="entry name" value="GLTP_sf"/>
</dbReference>
<evidence type="ECO:0000256" key="1">
    <source>
        <dbReference type="ARBA" id="ARBA00022448"/>
    </source>
</evidence>
<dbReference type="Gene3D" id="1.10.3520.10">
    <property type="entry name" value="Glycolipid transfer protein"/>
    <property type="match status" value="1"/>
</dbReference>
<dbReference type="SUPFAM" id="SSF110004">
    <property type="entry name" value="Glycolipid transfer protein, GLTP"/>
    <property type="match status" value="1"/>
</dbReference>
<proteinExistence type="predicted"/>
<reference evidence="4 5" key="1">
    <citation type="journal article" date="2023" name="Nat. Commun.">
        <title>Origin of minicircular mitochondrial genomes in red algae.</title>
        <authorList>
            <person name="Lee Y."/>
            <person name="Cho C.H."/>
            <person name="Lee Y.M."/>
            <person name="Park S.I."/>
            <person name="Yang J.H."/>
            <person name="West J.A."/>
            <person name="Bhattacharya D."/>
            <person name="Yoon H.S."/>
        </authorList>
    </citation>
    <scope>NUCLEOTIDE SEQUENCE [LARGE SCALE GENOMIC DNA]</scope>
    <source>
        <strain evidence="4 5">CCMP1338</strain>
        <tissue evidence="4">Whole cell</tissue>
    </source>
</reference>
<accession>A0AAV8UVJ4</accession>
<evidence type="ECO:0000256" key="2">
    <source>
        <dbReference type="SAM" id="MobiDB-lite"/>
    </source>
</evidence>
<organism evidence="4 5">
    <name type="scientific">Rhodosorus marinus</name>
    <dbReference type="NCBI Taxonomy" id="101924"/>
    <lineage>
        <taxon>Eukaryota</taxon>
        <taxon>Rhodophyta</taxon>
        <taxon>Stylonematophyceae</taxon>
        <taxon>Stylonematales</taxon>
        <taxon>Stylonemataceae</taxon>
        <taxon>Rhodosorus</taxon>
    </lineage>
</organism>
<evidence type="ECO:0000313" key="5">
    <source>
        <dbReference type="Proteomes" id="UP001157974"/>
    </source>
</evidence>
<name>A0AAV8UVJ4_9RHOD</name>
<keyword evidence="5" id="KW-1185">Reference proteome</keyword>
<dbReference type="GO" id="GO:1902388">
    <property type="term" value="F:ceramide 1-phosphate transfer activity"/>
    <property type="evidence" value="ECO:0007669"/>
    <property type="project" value="TreeGrafter"/>
</dbReference>
<evidence type="ECO:0000259" key="3">
    <source>
        <dbReference type="Pfam" id="PF08718"/>
    </source>
</evidence>
<dbReference type="Pfam" id="PF08718">
    <property type="entry name" value="GLTP"/>
    <property type="match status" value="1"/>
</dbReference>
<comment type="caution">
    <text evidence="4">The sequence shown here is derived from an EMBL/GenBank/DDBJ whole genome shotgun (WGS) entry which is preliminary data.</text>
</comment>
<dbReference type="AlphaFoldDB" id="A0AAV8UVJ4"/>
<feature type="domain" description="Glycolipid transfer protein" evidence="3">
    <location>
        <begin position="61"/>
        <end position="190"/>
    </location>
</feature>
<sequence>MKRRFSRKKRMEEGQSRAWKPVSREDGAECLKQLSDKDALEFYPAVSCWETPLLVGAADLDVENFLEAMGTFLTILDAFGFAFKLFRKDLNRHIVNIRSVCEEHKVKTVEEMISKDGADGLGAINIIWLKRVLQFSDVMLTRYLLGESLPQSAQEAYMKTLYHAHPLLVRGIGARIRYFVPEGKTFCERIYPEDEKVVYIGMREILFNIKKPLEALTVITNENQIEEHPELAFMPQPVPDMLAGSLLVTEA</sequence>